<dbReference type="GeneID" id="71568921"/>
<evidence type="ECO:0000313" key="3">
    <source>
        <dbReference type="EMBL" id="AFL97461.1"/>
    </source>
</evidence>
<dbReference type="Proteomes" id="UP000006051">
    <property type="component" value="Chromosome"/>
</dbReference>
<keyword evidence="1" id="KW-1133">Transmembrane helix</keyword>
<accession>I4A0H7</accession>
<dbReference type="Pfam" id="PF00892">
    <property type="entry name" value="EamA"/>
    <property type="match status" value="2"/>
</dbReference>
<dbReference type="InterPro" id="IPR037185">
    <property type="entry name" value="EmrE-like"/>
</dbReference>
<feature type="transmembrane region" description="Helical" evidence="1">
    <location>
        <begin position="237"/>
        <end position="256"/>
    </location>
</feature>
<dbReference type="eggNOG" id="COG0697">
    <property type="taxonomic scope" value="Bacteria"/>
</dbReference>
<evidence type="ECO:0000256" key="1">
    <source>
        <dbReference type="SAM" id="Phobius"/>
    </source>
</evidence>
<feature type="transmembrane region" description="Helical" evidence="1">
    <location>
        <begin position="117"/>
        <end position="139"/>
    </location>
</feature>
<feature type="transmembrane region" description="Helical" evidence="1">
    <location>
        <begin position="33"/>
        <end position="50"/>
    </location>
</feature>
<feature type="transmembrane region" description="Helical" evidence="1">
    <location>
        <begin position="262"/>
        <end position="280"/>
    </location>
</feature>
<proteinExistence type="predicted"/>
<sequence>MYKHRIALLLGILLISAYPVLVKYMEGLASISAFYRVLVPAVCLLPVLFFSPREKIPQGKYLIGTLVCGVLFGSDIFFWNLAIAGSNVTQATLLTNLAPIFVGVLAFLFLPNKPKRNFWIGAFIALVGMVVFIGWDVFINLSVDIYFVLGLLSALAYSVYIVISKMVLEKAEVMPYMALNSISATITLGVLNLLRGTSFTGFSPKDWVLLFLGGFFCQLVAWALISYATKKMRATRVSLSLLSQTVFAALMAYVVLNEKPTTEMLIGGLIIIVGIAITFIDPKPKKV</sequence>
<feature type="transmembrane region" description="Helical" evidence="1">
    <location>
        <begin position="145"/>
        <end position="163"/>
    </location>
</feature>
<name>I4A0H7_ORNRL</name>
<feature type="transmembrane region" description="Helical" evidence="1">
    <location>
        <begin position="88"/>
        <end position="110"/>
    </location>
</feature>
<dbReference type="RefSeq" id="WP_014791026.1">
    <property type="nucleotide sequence ID" value="NC_018016.1"/>
</dbReference>
<protein>
    <submittedName>
        <fullName evidence="3">Putative membrane protein</fullName>
    </submittedName>
</protein>
<gene>
    <name evidence="3" type="ordered locus">Ornrh_1279</name>
</gene>
<evidence type="ECO:0000313" key="4">
    <source>
        <dbReference type="Proteomes" id="UP000006051"/>
    </source>
</evidence>
<dbReference type="AlphaFoldDB" id="I4A0H7"/>
<dbReference type="SUPFAM" id="SSF103481">
    <property type="entry name" value="Multidrug resistance efflux transporter EmrE"/>
    <property type="match status" value="2"/>
</dbReference>
<dbReference type="HOGENOM" id="CLU_033863_0_1_10"/>
<dbReference type="PANTHER" id="PTHR22911:SF76">
    <property type="entry name" value="EAMA DOMAIN-CONTAINING PROTEIN"/>
    <property type="match status" value="1"/>
</dbReference>
<feature type="transmembrane region" description="Helical" evidence="1">
    <location>
        <begin position="175"/>
        <end position="195"/>
    </location>
</feature>
<keyword evidence="4" id="KW-1185">Reference proteome</keyword>
<feature type="transmembrane region" description="Helical" evidence="1">
    <location>
        <begin position="207"/>
        <end position="225"/>
    </location>
</feature>
<dbReference type="PANTHER" id="PTHR22911">
    <property type="entry name" value="ACYL-MALONYL CONDENSING ENZYME-RELATED"/>
    <property type="match status" value="1"/>
</dbReference>
<organism evidence="3 4">
    <name type="scientific">Ornithobacterium rhinotracheale (strain ATCC 51463 / DSM 15997 / CCUG 23171 / CIP 104009 / LMG 9086)</name>
    <dbReference type="NCBI Taxonomy" id="867902"/>
    <lineage>
        <taxon>Bacteria</taxon>
        <taxon>Pseudomonadati</taxon>
        <taxon>Bacteroidota</taxon>
        <taxon>Flavobacteriia</taxon>
        <taxon>Flavobacteriales</taxon>
        <taxon>Weeksellaceae</taxon>
        <taxon>Ornithobacterium</taxon>
    </lineage>
</organism>
<dbReference type="EMBL" id="CP003283">
    <property type="protein sequence ID" value="AFL97461.1"/>
    <property type="molecule type" value="Genomic_DNA"/>
</dbReference>
<feature type="transmembrane region" description="Helical" evidence="1">
    <location>
        <begin position="62"/>
        <end position="82"/>
    </location>
</feature>
<feature type="domain" description="EamA" evidence="2">
    <location>
        <begin position="6"/>
        <end position="132"/>
    </location>
</feature>
<dbReference type="GO" id="GO:0016020">
    <property type="term" value="C:membrane"/>
    <property type="evidence" value="ECO:0007669"/>
    <property type="project" value="InterPro"/>
</dbReference>
<dbReference type="KEGG" id="orh:Ornrh_1279"/>
<reference evidence="3 4" key="1">
    <citation type="submission" date="2012-06" db="EMBL/GenBank/DDBJ databases">
        <title>The complete genome of Ornithobacterium rhinotracheale DSM 15997.</title>
        <authorList>
            <consortium name="US DOE Joint Genome Institute (JGI-PGF)"/>
            <person name="Lucas S."/>
            <person name="Copeland A."/>
            <person name="Lapidus A."/>
            <person name="Goodwin L."/>
            <person name="Pitluck S."/>
            <person name="Peters L."/>
            <person name="Mikhailova N."/>
            <person name="Teshima H."/>
            <person name="Kyrpides N."/>
            <person name="Mavromatis K."/>
            <person name="Pagani I."/>
            <person name="Ivanova N."/>
            <person name="Ovchinnikova G."/>
            <person name="Zeytun A."/>
            <person name="Detter J.C."/>
            <person name="Han C."/>
            <person name="Land M."/>
            <person name="Hauser L."/>
            <person name="Markowitz V."/>
            <person name="Cheng J.-F."/>
            <person name="Hugenholtz P."/>
            <person name="Woyke T."/>
            <person name="Wu D."/>
            <person name="Lang E."/>
            <person name="Kopitz M."/>
            <person name="Brambilla E."/>
            <person name="Klenk H.-P."/>
            <person name="Eisen J.A."/>
        </authorList>
    </citation>
    <scope>NUCLEOTIDE SEQUENCE [LARGE SCALE GENOMIC DNA]</scope>
    <source>
        <strain evidence="4">ATCC 51463 / DSM 15997 / CCUG 23171 / LMG 9086</strain>
    </source>
</reference>
<keyword evidence="1" id="KW-0812">Transmembrane</keyword>
<dbReference type="InterPro" id="IPR000620">
    <property type="entry name" value="EamA_dom"/>
</dbReference>
<keyword evidence="1" id="KW-0472">Membrane</keyword>
<evidence type="ECO:0000259" key="2">
    <source>
        <dbReference type="Pfam" id="PF00892"/>
    </source>
</evidence>
<dbReference type="GeneID" id="97257939"/>
<dbReference type="PATRIC" id="fig|867902.3.peg.1255"/>
<feature type="domain" description="EamA" evidence="2">
    <location>
        <begin position="147"/>
        <end position="279"/>
    </location>
</feature>